<dbReference type="SUPFAM" id="SSF52172">
    <property type="entry name" value="CheY-like"/>
    <property type="match status" value="1"/>
</dbReference>
<comment type="caution">
    <text evidence="5">The sequence shown here is derived from an EMBL/GenBank/DDBJ whole genome shotgun (WGS) entry which is preliminary data.</text>
</comment>
<dbReference type="Gene3D" id="3.40.50.2300">
    <property type="match status" value="1"/>
</dbReference>
<feature type="domain" description="Response regulatory" evidence="4">
    <location>
        <begin position="8"/>
        <end position="126"/>
    </location>
</feature>
<dbReference type="Pfam" id="PF00072">
    <property type="entry name" value="Response_reg"/>
    <property type="match status" value="1"/>
</dbReference>
<evidence type="ECO:0000256" key="1">
    <source>
        <dbReference type="ARBA" id="ARBA00023125"/>
    </source>
</evidence>
<dbReference type="PROSITE" id="PS50043">
    <property type="entry name" value="HTH_LUXR_2"/>
    <property type="match status" value="1"/>
</dbReference>
<dbReference type="PRINTS" id="PR00038">
    <property type="entry name" value="HTHLUXR"/>
</dbReference>
<accession>A0A3P3EN97</accession>
<dbReference type="AlphaFoldDB" id="A0A3P3EN97"/>
<dbReference type="CDD" id="cd06170">
    <property type="entry name" value="LuxR_C_like"/>
    <property type="match status" value="1"/>
</dbReference>
<evidence type="ECO:0000313" key="5">
    <source>
        <dbReference type="EMBL" id="RRH87870.1"/>
    </source>
</evidence>
<dbReference type="PROSITE" id="PS50110">
    <property type="entry name" value="RESPONSE_REGULATORY"/>
    <property type="match status" value="1"/>
</dbReference>
<dbReference type="PANTHER" id="PTHR43214">
    <property type="entry name" value="TWO-COMPONENT RESPONSE REGULATOR"/>
    <property type="match status" value="1"/>
</dbReference>
<proteinExistence type="predicted"/>
<dbReference type="Gene3D" id="1.10.10.10">
    <property type="entry name" value="Winged helix-like DNA-binding domain superfamily/Winged helix DNA-binding domain"/>
    <property type="match status" value="1"/>
</dbReference>
<reference evidence="5 6" key="1">
    <citation type="submission" date="2018-11" db="EMBL/GenBank/DDBJ databases">
        <title>the genome of Mesorhizobium tamadayense DSM 28320.</title>
        <authorList>
            <person name="Gao J."/>
        </authorList>
    </citation>
    <scope>NUCLEOTIDE SEQUENCE [LARGE SCALE GENOMIC DNA]</scope>
    <source>
        <strain evidence="5 6">DSM 28320</strain>
    </source>
</reference>
<evidence type="ECO:0000259" key="3">
    <source>
        <dbReference type="PROSITE" id="PS50043"/>
    </source>
</evidence>
<dbReference type="OrthoDB" id="9807052at2"/>
<dbReference type="InterPro" id="IPR016032">
    <property type="entry name" value="Sig_transdc_resp-reg_C-effctor"/>
</dbReference>
<dbReference type="PANTHER" id="PTHR43214:SF43">
    <property type="entry name" value="TWO-COMPONENT RESPONSE REGULATOR"/>
    <property type="match status" value="1"/>
</dbReference>
<organism evidence="5 6">
    <name type="scientific">Mesorhizobium tamadayense</name>
    <dbReference type="NCBI Taxonomy" id="425306"/>
    <lineage>
        <taxon>Bacteria</taxon>
        <taxon>Pseudomonadati</taxon>
        <taxon>Pseudomonadota</taxon>
        <taxon>Alphaproteobacteria</taxon>
        <taxon>Hyphomicrobiales</taxon>
        <taxon>Phyllobacteriaceae</taxon>
        <taxon>Mesorhizobium</taxon>
    </lineage>
</organism>
<dbReference type="PROSITE" id="PS00622">
    <property type="entry name" value="HTH_LUXR_1"/>
    <property type="match status" value="1"/>
</dbReference>
<dbReference type="SUPFAM" id="SSF46894">
    <property type="entry name" value="C-terminal effector domain of the bipartite response regulators"/>
    <property type="match status" value="1"/>
</dbReference>
<sequence>MSANGTFKVLVGERNPLVVAALGGMIHRDSRFEMVGSVQTGEAFLDSVAQGQPVFDIAVLGWKLSDMDGGMVLSELQRRKLSARVIIFSNDHDVAILKQCVHLGVQGFCYQFEDPCILFETLVAVAHGRICVPYVDVSRINESPLLKLTPRERELLAVLADGWTNLQIATRTGISENTVKYHLKNLYDKLGVRNRAMAVGLFTSERNRGSQRSSQAAW</sequence>
<comment type="caution">
    <text evidence="2">Lacks conserved residue(s) required for the propagation of feature annotation.</text>
</comment>
<protein>
    <submittedName>
        <fullName evidence="5">DNA-binding response regulator</fullName>
    </submittedName>
</protein>
<dbReference type="InterPro" id="IPR000792">
    <property type="entry name" value="Tscrpt_reg_LuxR_C"/>
</dbReference>
<feature type="domain" description="HTH luxR-type" evidence="3">
    <location>
        <begin position="141"/>
        <end position="206"/>
    </location>
</feature>
<dbReference type="Pfam" id="PF00196">
    <property type="entry name" value="GerE"/>
    <property type="match status" value="1"/>
</dbReference>
<dbReference type="EMBL" id="RQXT01000094">
    <property type="protein sequence ID" value="RRH87870.1"/>
    <property type="molecule type" value="Genomic_DNA"/>
</dbReference>
<keyword evidence="6" id="KW-1185">Reference proteome</keyword>
<evidence type="ECO:0000259" key="4">
    <source>
        <dbReference type="PROSITE" id="PS50110"/>
    </source>
</evidence>
<dbReference type="InterPro" id="IPR001789">
    <property type="entry name" value="Sig_transdc_resp-reg_receiver"/>
</dbReference>
<keyword evidence="1 5" id="KW-0238">DNA-binding</keyword>
<evidence type="ECO:0000313" key="6">
    <source>
        <dbReference type="Proteomes" id="UP000273786"/>
    </source>
</evidence>
<evidence type="ECO:0000256" key="2">
    <source>
        <dbReference type="PROSITE-ProRule" id="PRU00169"/>
    </source>
</evidence>
<name>A0A3P3EN97_9HYPH</name>
<dbReference type="GO" id="GO:0000160">
    <property type="term" value="P:phosphorelay signal transduction system"/>
    <property type="evidence" value="ECO:0007669"/>
    <property type="project" value="InterPro"/>
</dbReference>
<dbReference type="InterPro" id="IPR039420">
    <property type="entry name" value="WalR-like"/>
</dbReference>
<dbReference type="Proteomes" id="UP000273786">
    <property type="component" value="Unassembled WGS sequence"/>
</dbReference>
<dbReference type="GO" id="GO:0006355">
    <property type="term" value="P:regulation of DNA-templated transcription"/>
    <property type="evidence" value="ECO:0007669"/>
    <property type="project" value="InterPro"/>
</dbReference>
<dbReference type="GO" id="GO:0003677">
    <property type="term" value="F:DNA binding"/>
    <property type="evidence" value="ECO:0007669"/>
    <property type="project" value="UniProtKB-KW"/>
</dbReference>
<dbReference type="InterPro" id="IPR036388">
    <property type="entry name" value="WH-like_DNA-bd_sf"/>
</dbReference>
<dbReference type="SMART" id="SM00421">
    <property type="entry name" value="HTH_LUXR"/>
    <property type="match status" value="1"/>
</dbReference>
<gene>
    <name evidence="5" type="ORF">EH240_35640</name>
</gene>
<dbReference type="InterPro" id="IPR011006">
    <property type="entry name" value="CheY-like_superfamily"/>
</dbReference>
<dbReference type="RefSeq" id="WP_125007042.1">
    <property type="nucleotide sequence ID" value="NZ_RQXT01000094.1"/>
</dbReference>